<proteinExistence type="predicted"/>
<evidence type="ECO:0000313" key="1">
    <source>
        <dbReference type="EMBL" id="MCC2231082.1"/>
    </source>
</evidence>
<keyword evidence="2" id="KW-1185">Reference proteome</keyword>
<dbReference type="RefSeq" id="WP_308453617.1">
    <property type="nucleotide sequence ID" value="NZ_JAJEQR010000022.1"/>
</dbReference>
<accession>A0AAE3JFT4</accession>
<dbReference type="AlphaFoldDB" id="A0AAE3JFT4"/>
<protein>
    <submittedName>
        <fullName evidence="1">Uncharacterized protein</fullName>
    </submittedName>
</protein>
<reference evidence="1" key="1">
    <citation type="submission" date="2021-10" db="EMBL/GenBank/DDBJ databases">
        <title>Anaerobic single-cell dispensing facilitates the cultivation of human gut bacteria.</title>
        <authorList>
            <person name="Afrizal A."/>
        </authorList>
    </citation>
    <scope>NUCLEOTIDE SEQUENCE</scope>
    <source>
        <strain evidence="1">CLA-AA-H215</strain>
    </source>
</reference>
<evidence type="ECO:0000313" key="2">
    <source>
        <dbReference type="Proteomes" id="UP001198182"/>
    </source>
</evidence>
<comment type="caution">
    <text evidence="1">The sequence shown here is derived from an EMBL/GenBank/DDBJ whole genome shotgun (WGS) entry which is preliminary data.</text>
</comment>
<dbReference type="Proteomes" id="UP001198182">
    <property type="component" value="Unassembled WGS sequence"/>
</dbReference>
<dbReference type="EMBL" id="JAJEQR010000022">
    <property type="protein sequence ID" value="MCC2231082.1"/>
    <property type="molecule type" value="Genomic_DNA"/>
</dbReference>
<sequence>MSELIENFDLFLKANAKKTGREDGYNELVNFFIDFIRQFPLENFDPDSNIKISFYLKTVVRNKTYEYSQEQRCVKI</sequence>
<gene>
    <name evidence="1" type="ORF">LKD81_08735</name>
</gene>
<name>A0AAE3JFT4_9FIRM</name>
<organism evidence="1 2">
    <name type="scientific">Hominifimenecus microfluidus</name>
    <dbReference type="NCBI Taxonomy" id="2885348"/>
    <lineage>
        <taxon>Bacteria</taxon>
        <taxon>Bacillati</taxon>
        <taxon>Bacillota</taxon>
        <taxon>Clostridia</taxon>
        <taxon>Lachnospirales</taxon>
        <taxon>Lachnospiraceae</taxon>
        <taxon>Hominifimenecus</taxon>
    </lineage>
</organism>